<protein>
    <submittedName>
        <fullName evidence="1">Uncharacterized protein</fullName>
    </submittedName>
</protein>
<keyword evidence="2" id="KW-1185">Reference proteome</keyword>
<dbReference type="AlphaFoldDB" id="A0A834WUE8"/>
<proteinExistence type="predicted"/>
<comment type="caution">
    <text evidence="1">The sequence shown here is derived from an EMBL/GenBank/DDBJ whole genome shotgun (WGS) entry which is preliminary data.</text>
</comment>
<organism evidence="1 2">
    <name type="scientific">Senna tora</name>
    <dbReference type="NCBI Taxonomy" id="362788"/>
    <lineage>
        <taxon>Eukaryota</taxon>
        <taxon>Viridiplantae</taxon>
        <taxon>Streptophyta</taxon>
        <taxon>Embryophyta</taxon>
        <taxon>Tracheophyta</taxon>
        <taxon>Spermatophyta</taxon>
        <taxon>Magnoliopsida</taxon>
        <taxon>eudicotyledons</taxon>
        <taxon>Gunneridae</taxon>
        <taxon>Pentapetalae</taxon>
        <taxon>rosids</taxon>
        <taxon>fabids</taxon>
        <taxon>Fabales</taxon>
        <taxon>Fabaceae</taxon>
        <taxon>Caesalpinioideae</taxon>
        <taxon>Cassia clade</taxon>
        <taxon>Senna</taxon>
    </lineage>
</organism>
<reference evidence="1" key="1">
    <citation type="submission" date="2020-09" db="EMBL/GenBank/DDBJ databases">
        <title>Genome-Enabled Discovery of Anthraquinone Biosynthesis in Senna tora.</title>
        <authorList>
            <person name="Kang S.-H."/>
            <person name="Pandey R.P."/>
            <person name="Lee C.-M."/>
            <person name="Sim J.-S."/>
            <person name="Jeong J.-T."/>
            <person name="Choi B.-S."/>
            <person name="Jung M."/>
            <person name="Ginzburg D."/>
            <person name="Zhao K."/>
            <person name="Won S.Y."/>
            <person name="Oh T.-J."/>
            <person name="Yu Y."/>
            <person name="Kim N.-H."/>
            <person name="Lee O.R."/>
            <person name="Lee T.-H."/>
            <person name="Bashyal P."/>
            <person name="Kim T.-S."/>
            <person name="Lee W.-H."/>
            <person name="Kawkins C."/>
            <person name="Kim C.-K."/>
            <person name="Kim J.S."/>
            <person name="Ahn B.O."/>
            <person name="Rhee S.Y."/>
            <person name="Sohng J.K."/>
        </authorList>
    </citation>
    <scope>NUCLEOTIDE SEQUENCE</scope>
    <source>
        <tissue evidence="1">Leaf</tissue>
    </source>
</reference>
<name>A0A834WUE8_9FABA</name>
<dbReference type="Proteomes" id="UP000634136">
    <property type="component" value="Unassembled WGS sequence"/>
</dbReference>
<sequence>MGGLKKSGDGLGLVGMGEVDERGGFGFGGVGYGIGMAWWGMGEGGGSVLGWKWEVGVTVWRGMGTRFGLREGEWFGFGGAWWCGGRWNGGGLGLVRKRDTIWWGFGCCERGRERFWALGGRRLGSRFWLSLVGFEEKWLWRFGLWG</sequence>
<dbReference type="EMBL" id="JAAIUW010000005">
    <property type="protein sequence ID" value="KAF7832333.1"/>
    <property type="molecule type" value="Genomic_DNA"/>
</dbReference>
<evidence type="ECO:0000313" key="1">
    <source>
        <dbReference type="EMBL" id="KAF7832333.1"/>
    </source>
</evidence>
<evidence type="ECO:0000313" key="2">
    <source>
        <dbReference type="Proteomes" id="UP000634136"/>
    </source>
</evidence>
<gene>
    <name evidence="1" type="ORF">G2W53_014666</name>
</gene>
<accession>A0A834WUE8</accession>